<keyword evidence="1" id="KW-0812">Transmembrane</keyword>
<evidence type="ECO:0000313" key="2">
    <source>
        <dbReference type="EMBL" id="QCW05040.1"/>
    </source>
</evidence>
<keyword evidence="1" id="KW-0472">Membrane</keyword>
<keyword evidence="1" id="KW-1133">Transmembrane helix</keyword>
<sequence>MRLDEYLQKNESIVAGVEAYDTRHGMSESRKGKLAVTSNRVVFVRQKGVSDISLHGVNSIEYEAPRYPRDYLYWGCGLICGSILLFTVLSIFQIPLLGLAVIGFLSGVAVLIVGFLLRRAVLTLHTPNSSFEFTSKDERLTNIAHALRGRETQ</sequence>
<dbReference type="Proteomes" id="UP000307562">
    <property type="component" value="Chromosome"/>
</dbReference>
<dbReference type="EMBL" id="CP040637">
    <property type="protein sequence ID" value="QCW05040.1"/>
    <property type="molecule type" value="Genomic_DNA"/>
</dbReference>
<reference evidence="3" key="1">
    <citation type="submission" date="2019-05" db="EMBL/GenBank/DDBJ databases">
        <title>Complete Genome Sequence and Methylation Pattern of the Halophilic Archaeon Natrinema pallidum BOL6-1.</title>
        <authorList>
            <person name="DasSarma P."/>
            <person name="DasSarma B.P."/>
            <person name="DasSarma S.L."/>
            <person name="Martinez F.L."/>
            <person name="Guzman D."/>
            <person name="Roberts R.J."/>
            <person name="DasSarma S."/>
        </authorList>
    </citation>
    <scope>NUCLEOTIDE SEQUENCE [LARGE SCALE GENOMIC DNA]</scope>
    <source>
        <strain evidence="3">BOL6-1</strain>
    </source>
</reference>
<accession>A0A4P9TLX1</accession>
<name>A0A4P9TLX1_9EURY</name>
<proteinExistence type="predicted"/>
<dbReference type="KEGG" id="npl:FGF80_16580"/>
<keyword evidence="3" id="KW-1185">Reference proteome</keyword>
<evidence type="ECO:0000256" key="1">
    <source>
        <dbReference type="SAM" id="Phobius"/>
    </source>
</evidence>
<feature type="transmembrane region" description="Helical" evidence="1">
    <location>
        <begin position="98"/>
        <end position="117"/>
    </location>
</feature>
<gene>
    <name evidence="2" type="ORF">FGF80_16580</name>
</gene>
<dbReference type="AlphaFoldDB" id="A0A4P9TLX1"/>
<organism evidence="2 3">
    <name type="scientific">Natrinema pallidum</name>
    <dbReference type="NCBI Taxonomy" id="69527"/>
    <lineage>
        <taxon>Archaea</taxon>
        <taxon>Methanobacteriati</taxon>
        <taxon>Methanobacteriota</taxon>
        <taxon>Stenosarchaea group</taxon>
        <taxon>Halobacteria</taxon>
        <taxon>Halobacteriales</taxon>
        <taxon>Natrialbaceae</taxon>
        <taxon>Natrinema</taxon>
    </lineage>
</organism>
<feature type="transmembrane region" description="Helical" evidence="1">
    <location>
        <begin position="71"/>
        <end position="92"/>
    </location>
</feature>
<evidence type="ECO:0000313" key="3">
    <source>
        <dbReference type="Proteomes" id="UP000307562"/>
    </source>
</evidence>
<protein>
    <submittedName>
        <fullName evidence="2">Uncharacterized protein</fullName>
    </submittedName>
</protein>